<dbReference type="Gene3D" id="3.30.565.10">
    <property type="entry name" value="Histidine kinase-like ATPase, C-terminal domain"/>
    <property type="match status" value="1"/>
</dbReference>
<keyword evidence="5" id="KW-0418">Kinase</keyword>
<dbReference type="Pfam" id="PF02518">
    <property type="entry name" value="HATPase_c"/>
    <property type="match status" value="1"/>
</dbReference>
<evidence type="ECO:0000256" key="6">
    <source>
        <dbReference type="PROSITE-ProRule" id="PRU00169"/>
    </source>
</evidence>
<dbReference type="Pfam" id="PF00512">
    <property type="entry name" value="HisKA"/>
    <property type="match status" value="1"/>
</dbReference>
<dbReference type="CDD" id="cd00082">
    <property type="entry name" value="HisKA"/>
    <property type="match status" value="1"/>
</dbReference>
<feature type="transmembrane region" description="Helical" evidence="7">
    <location>
        <begin position="166"/>
        <end position="186"/>
    </location>
</feature>
<name>A0ABT0YLA4_9BURK</name>
<feature type="transmembrane region" description="Helical" evidence="7">
    <location>
        <begin position="55"/>
        <end position="75"/>
    </location>
</feature>
<evidence type="ECO:0000256" key="3">
    <source>
        <dbReference type="ARBA" id="ARBA00022553"/>
    </source>
</evidence>
<feature type="domain" description="Response regulatory" evidence="9">
    <location>
        <begin position="697"/>
        <end position="814"/>
    </location>
</feature>
<keyword evidence="4" id="KW-0808">Transferase</keyword>
<dbReference type="PRINTS" id="PR00344">
    <property type="entry name" value="BCTRLSENSOR"/>
</dbReference>
<dbReference type="InterPro" id="IPR003594">
    <property type="entry name" value="HATPase_dom"/>
</dbReference>
<feature type="domain" description="Histidine kinase" evidence="8">
    <location>
        <begin position="301"/>
        <end position="551"/>
    </location>
</feature>
<dbReference type="Gene3D" id="1.10.287.130">
    <property type="match status" value="1"/>
</dbReference>
<dbReference type="Proteomes" id="UP001165541">
    <property type="component" value="Unassembled WGS sequence"/>
</dbReference>
<dbReference type="SUPFAM" id="SSF52172">
    <property type="entry name" value="CheY-like"/>
    <property type="match status" value="2"/>
</dbReference>
<dbReference type="RefSeq" id="WP_251777085.1">
    <property type="nucleotide sequence ID" value="NZ_JAMKFE010000003.1"/>
</dbReference>
<dbReference type="PANTHER" id="PTHR43047">
    <property type="entry name" value="TWO-COMPONENT HISTIDINE PROTEIN KINASE"/>
    <property type="match status" value="1"/>
</dbReference>
<keyword evidence="7" id="KW-0472">Membrane</keyword>
<keyword evidence="7" id="KW-0812">Transmembrane</keyword>
<comment type="catalytic activity">
    <reaction evidence="1">
        <text>ATP + protein L-histidine = ADP + protein N-phospho-L-histidine.</text>
        <dbReference type="EC" id="2.7.13.3"/>
    </reaction>
</comment>
<comment type="caution">
    <text evidence="10">The sequence shown here is derived from an EMBL/GenBank/DDBJ whole genome shotgun (WGS) entry which is preliminary data.</text>
</comment>
<feature type="transmembrane region" description="Helical" evidence="7">
    <location>
        <begin position="95"/>
        <end position="115"/>
    </location>
</feature>
<gene>
    <name evidence="10" type="ORF">M8A51_05155</name>
</gene>
<keyword evidence="11" id="KW-1185">Reference proteome</keyword>
<dbReference type="SMART" id="SM00448">
    <property type="entry name" value="REC"/>
    <property type="match status" value="2"/>
</dbReference>
<dbReference type="Pfam" id="PF17158">
    <property type="entry name" value="MASE4"/>
    <property type="match status" value="1"/>
</dbReference>
<evidence type="ECO:0000256" key="2">
    <source>
        <dbReference type="ARBA" id="ARBA00012438"/>
    </source>
</evidence>
<evidence type="ECO:0000313" key="11">
    <source>
        <dbReference type="Proteomes" id="UP001165541"/>
    </source>
</evidence>
<keyword evidence="3 6" id="KW-0597">Phosphoprotein</keyword>
<dbReference type="EMBL" id="JAMKFE010000003">
    <property type="protein sequence ID" value="MCM5678916.1"/>
    <property type="molecule type" value="Genomic_DNA"/>
</dbReference>
<dbReference type="InterPro" id="IPR001789">
    <property type="entry name" value="Sig_transdc_resp-reg_receiver"/>
</dbReference>
<dbReference type="PANTHER" id="PTHR43047:SF63">
    <property type="entry name" value="HISTIDINE KINASE"/>
    <property type="match status" value="1"/>
</dbReference>
<dbReference type="PROSITE" id="PS50110">
    <property type="entry name" value="RESPONSE_REGULATORY"/>
    <property type="match status" value="2"/>
</dbReference>
<evidence type="ECO:0000256" key="1">
    <source>
        <dbReference type="ARBA" id="ARBA00000085"/>
    </source>
</evidence>
<dbReference type="Pfam" id="PF00072">
    <property type="entry name" value="Response_reg"/>
    <property type="match status" value="2"/>
</dbReference>
<dbReference type="InterPro" id="IPR011006">
    <property type="entry name" value="CheY-like_superfamily"/>
</dbReference>
<evidence type="ECO:0000256" key="4">
    <source>
        <dbReference type="ARBA" id="ARBA00022679"/>
    </source>
</evidence>
<dbReference type="SUPFAM" id="SSF55874">
    <property type="entry name" value="ATPase domain of HSP90 chaperone/DNA topoisomerase II/histidine kinase"/>
    <property type="match status" value="1"/>
</dbReference>
<organism evidence="10 11">
    <name type="scientific">Caldimonas mangrovi</name>
    <dbReference type="NCBI Taxonomy" id="2944811"/>
    <lineage>
        <taxon>Bacteria</taxon>
        <taxon>Pseudomonadati</taxon>
        <taxon>Pseudomonadota</taxon>
        <taxon>Betaproteobacteria</taxon>
        <taxon>Burkholderiales</taxon>
        <taxon>Sphaerotilaceae</taxon>
        <taxon>Caldimonas</taxon>
    </lineage>
</organism>
<dbReference type="InterPro" id="IPR005467">
    <property type="entry name" value="His_kinase_dom"/>
</dbReference>
<feature type="domain" description="Response regulatory" evidence="9">
    <location>
        <begin position="575"/>
        <end position="687"/>
    </location>
</feature>
<feature type="transmembrane region" description="Helical" evidence="7">
    <location>
        <begin position="193"/>
        <end position="216"/>
    </location>
</feature>
<dbReference type="PROSITE" id="PS50109">
    <property type="entry name" value="HIS_KIN"/>
    <property type="match status" value="1"/>
</dbReference>
<evidence type="ECO:0000259" key="9">
    <source>
        <dbReference type="PROSITE" id="PS50110"/>
    </source>
</evidence>
<evidence type="ECO:0000259" key="8">
    <source>
        <dbReference type="PROSITE" id="PS50109"/>
    </source>
</evidence>
<dbReference type="InterPro" id="IPR033424">
    <property type="entry name" value="MASE4"/>
</dbReference>
<feature type="transmembrane region" description="Helical" evidence="7">
    <location>
        <begin position="127"/>
        <end position="146"/>
    </location>
</feature>
<dbReference type="SMART" id="SM00387">
    <property type="entry name" value="HATPase_c"/>
    <property type="match status" value="1"/>
</dbReference>
<reference evidence="10" key="1">
    <citation type="submission" date="2022-05" db="EMBL/GenBank/DDBJ databases">
        <title>Schlegelella sp. nov., isolated from mangrove soil.</title>
        <authorList>
            <person name="Liu Y."/>
            <person name="Ge X."/>
            <person name="Liu W."/>
        </authorList>
    </citation>
    <scope>NUCLEOTIDE SEQUENCE</scope>
    <source>
        <strain evidence="10">S2-27</strain>
    </source>
</reference>
<dbReference type="SUPFAM" id="SSF47384">
    <property type="entry name" value="Homodimeric domain of signal transducing histidine kinase"/>
    <property type="match status" value="1"/>
</dbReference>
<evidence type="ECO:0000313" key="10">
    <source>
        <dbReference type="EMBL" id="MCM5678916.1"/>
    </source>
</evidence>
<dbReference type="Gene3D" id="3.40.50.2300">
    <property type="match status" value="2"/>
</dbReference>
<keyword evidence="7" id="KW-1133">Transmembrane helix</keyword>
<feature type="transmembrane region" description="Helical" evidence="7">
    <location>
        <begin position="27"/>
        <end position="48"/>
    </location>
</feature>
<accession>A0ABT0YLA4</accession>
<dbReference type="InterPro" id="IPR003661">
    <property type="entry name" value="HisK_dim/P_dom"/>
</dbReference>
<evidence type="ECO:0000256" key="5">
    <source>
        <dbReference type="ARBA" id="ARBA00022777"/>
    </source>
</evidence>
<dbReference type="EC" id="2.7.13.3" evidence="2"/>
<proteinExistence type="predicted"/>
<sequence>MLVSALIFAGLAPFAKLQLPRIGPFIPVYQSALVVNDLVTAVLLFGQFHILRRRALLVLAGGYLVTAVMAALHMLSFPGLFSPGGLLGAGPQSTAWIYMFWHAAFPLCVMGYALGWRRESRAARPGLAIAACVAVALVCAGGLAALATAGQQLLPPIMEGNRYTPAMIFVVSSVWVFSVVALALLWRRAPHSVLDLWLMVVMCAWLFDIALAAVLNGGRFDLGFYAGRIYGLLASAFVLGVLLLENGTLYARLAESHERELSKNAELLHLNNRLVGMNAVLGEANTRLQQASRFKSEFLANMSHELRTPLTAIIGFSELLKDGVAGPVLQKQAHFSRQIYDSGHHLLGLLNEVLDLSKVEAGKMSLDLDGVEPDGFLRACLATFEGSTERRGMKLAFEPLPPGTGHGERIAVDPRKLRQLVYNLLSNAIKFAPDGGSVRLVLRHAPPGTPQLHDAQGRPTRVLALRAAVATPRGYLEIRVSDDGAGMSGDDLGLLFEAYRQVRSGDGYGRVGTGLGLALVSRYAELHGGTVGVASAPGRGTTFAVWIPWREAPSAALPPEQVQMPAVAAAGRRRRAVVIEDDPAAAELLKLHLESAGFEVRCIDNPGDLQRMAEPVPDVITLDIMLPGQLGWDVLGRIKSHPVLATVPVVIVSVLSELQRGFALGASSVLQKPVGREALLHAVRDAGLQSPPLRPCKVLVVDDDPAAVDLVATALEGPKCEVLKAYDGPTAVRIASDAELDLIVLDLVMPGMSGFEVVEQVRRQPAKSSVPILVMTAQTISPAEQELLQGRVGRIVGKATFDERRFLSEVRNALHQH</sequence>
<dbReference type="InterPro" id="IPR004358">
    <property type="entry name" value="Sig_transdc_His_kin-like_C"/>
</dbReference>
<evidence type="ECO:0000256" key="7">
    <source>
        <dbReference type="SAM" id="Phobius"/>
    </source>
</evidence>
<dbReference type="InterPro" id="IPR036097">
    <property type="entry name" value="HisK_dim/P_sf"/>
</dbReference>
<feature type="modified residue" description="4-aspartylphosphate" evidence="6">
    <location>
        <position position="746"/>
    </location>
</feature>
<protein>
    <recommendedName>
        <fullName evidence="2">histidine kinase</fullName>
        <ecNumber evidence="2">2.7.13.3</ecNumber>
    </recommendedName>
</protein>
<dbReference type="SMART" id="SM00388">
    <property type="entry name" value="HisKA"/>
    <property type="match status" value="1"/>
</dbReference>
<feature type="modified residue" description="4-aspartylphosphate" evidence="6">
    <location>
        <position position="623"/>
    </location>
</feature>
<dbReference type="InterPro" id="IPR036890">
    <property type="entry name" value="HATPase_C_sf"/>
</dbReference>